<proteinExistence type="predicted"/>
<dbReference type="InterPro" id="IPR036236">
    <property type="entry name" value="Znf_C2H2_sf"/>
</dbReference>
<dbReference type="Pfam" id="PF00096">
    <property type="entry name" value="zf-C2H2"/>
    <property type="match status" value="1"/>
</dbReference>
<keyword evidence="1" id="KW-0862">Zinc</keyword>
<dbReference type="SMART" id="SM00355">
    <property type="entry name" value="ZnF_C2H2"/>
    <property type="match status" value="1"/>
</dbReference>
<dbReference type="Proteomes" id="UP001107558">
    <property type="component" value="Chromosome 2"/>
</dbReference>
<feature type="region of interest" description="Disordered" evidence="2">
    <location>
        <begin position="148"/>
        <end position="183"/>
    </location>
</feature>
<dbReference type="SUPFAM" id="SSF57667">
    <property type="entry name" value="beta-beta-alpha zinc fingers"/>
    <property type="match status" value="1"/>
</dbReference>
<evidence type="ECO:0000256" key="2">
    <source>
        <dbReference type="SAM" id="MobiDB-lite"/>
    </source>
</evidence>
<dbReference type="InterPro" id="IPR013087">
    <property type="entry name" value="Znf_C2H2_type"/>
</dbReference>
<dbReference type="PROSITE" id="PS50157">
    <property type="entry name" value="ZINC_FINGER_C2H2_2"/>
    <property type="match status" value="1"/>
</dbReference>
<name>A0A9J6C6H9_POLVA</name>
<evidence type="ECO:0000256" key="1">
    <source>
        <dbReference type="PROSITE-ProRule" id="PRU00042"/>
    </source>
</evidence>
<accession>A0A9J6C6H9</accession>
<comment type="caution">
    <text evidence="4">The sequence shown here is derived from an EMBL/GenBank/DDBJ whole genome shotgun (WGS) entry which is preliminary data.</text>
</comment>
<dbReference type="GO" id="GO:0008270">
    <property type="term" value="F:zinc ion binding"/>
    <property type="evidence" value="ECO:0007669"/>
    <property type="project" value="UniProtKB-KW"/>
</dbReference>
<gene>
    <name evidence="4" type="ORF">PVAND_006984</name>
</gene>
<dbReference type="Gene3D" id="3.30.160.60">
    <property type="entry name" value="Classic Zinc Finger"/>
    <property type="match status" value="1"/>
</dbReference>
<protein>
    <recommendedName>
        <fullName evidence="3">C2H2-type domain-containing protein</fullName>
    </recommendedName>
</protein>
<reference evidence="4" key="1">
    <citation type="submission" date="2021-03" db="EMBL/GenBank/DDBJ databases">
        <title>Chromosome level genome of the anhydrobiotic midge Polypedilum vanderplanki.</title>
        <authorList>
            <person name="Yoshida Y."/>
            <person name="Kikawada T."/>
            <person name="Gusev O."/>
        </authorList>
    </citation>
    <scope>NUCLEOTIDE SEQUENCE</scope>
    <source>
        <strain evidence="4">NIAS01</strain>
        <tissue evidence="4">Whole body or cell culture</tissue>
    </source>
</reference>
<organism evidence="4 5">
    <name type="scientific">Polypedilum vanderplanki</name>
    <name type="common">Sleeping chironomid midge</name>
    <dbReference type="NCBI Taxonomy" id="319348"/>
    <lineage>
        <taxon>Eukaryota</taxon>
        <taxon>Metazoa</taxon>
        <taxon>Ecdysozoa</taxon>
        <taxon>Arthropoda</taxon>
        <taxon>Hexapoda</taxon>
        <taxon>Insecta</taxon>
        <taxon>Pterygota</taxon>
        <taxon>Neoptera</taxon>
        <taxon>Endopterygota</taxon>
        <taxon>Diptera</taxon>
        <taxon>Nematocera</taxon>
        <taxon>Chironomoidea</taxon>
        <taxon>Chironomidae</taxon>
        <taxon>Chironominae</taxon>
        <taxon>Polypedilum</taxon>
        <taxon>Polypedilum</taxon>
    </lineage>
</organism>
<feature type="compositionally biased region" description="Low complexity" evidence="2">
    <location>
        <begin position="148"/>
        <end position="161"/>
    </location>
</feature>
<evidence type="ECO:0000313" key="5">
    <source>
        <dbReference type="Proteomes" id="UP001107558"/>
    </source>
</evidence>
<keyword evidence="1" id="KW-0479">Metal-binding</keyword>
<evidence type="ECO:0000313" key="4">
    <source>
        <dbReference type="EMBL" id="KAG5677206.1"/>
    </source>
</evidence>
<sequence length="183" mass="20624">MSEIIAKSELVLKPERSKDYSCKYNCGETFAFPSGKYRHERTCDKNPAKDTERFKCSYPDCNSTFSREDGLKNHVRSFHESNDKKSRQSKALMKMHEKKVAAGNVKRMKNEQVTKKKQPIISAAFNQSPSTSTNTFNLAQLQIAASSSSFLNNKSSSSSSNAKKRINNDSPTKQPQNSKKSKI</sequence>
<keyword evidence="1" id="KW-0863">Zinc-finger</keyword>
<dbReference type="EMBL" id="JADBJN010000002">
    <property type="protein sequence ID" value="KAG5677206.1"/>
    <property type="molecule type" value="Genomic_DNA"/>
</dbReference>
<keyword evidence="5" id="KW-1185">Reference proteome</keyword>
<dbReference type="PROSITE" id="PS00028">
    <property type="entry name" value="ZINC_FINGER_C2H2_1"/>
    <property type="match status" value="1"/>
</dbReference>
<feature type="domain" description="C2H2-type" evidence="3">
    <location>
        <begin position="54"/>
        <end position="84"/>
    </location>
</feature>
<evidence type="ECO:0000259" key="3">
    <source>
        <dbReference type="PROSITE" id="PS50157"/>
    </source>
</evidence>
<feature type="compositionally biased region" description="Polar residues" evidence="2">
    <location>
        <begin position="168"/>
        <end position="183"/>
    </location>
</feature>
<dbReference type="AlphaFoldDB" id="A0A9J6C6H9"/>
<dbReference type="OrthoDB" id="6365676at2759"/>